<evidence type="ECO:0000256" key="1">
    <source>
        <dbReference type="SAM" id="MobiDB-lite"/>
    </source>
</evidence>
<name>A0A9W8QVB2_9HYPO</name>
<organism evidence="2 3">
    <name type="scientific">Fusarium falciforme</name>
    <dbReference type="NCBI Taxonomy" id="195108"/>
    <lineage>
        <taxon>Eukaryota</taxon>
        <taxon>Fungi</taxon>
        <taxon>Dikarya</taxon>
        <taxon>Ascomycota</taxon>
        <taxon>Pezizomycotina</taxon>
        <taxon>Sordariomycetes</taxon>
        <taxon>Hypocreomycetidae</taxon>
        <taxon>Hypocreales</taxon>
        <taxon>Nectriaceae</taxon>
        <taxon>Fusarium</taxon>
        <taxon>Fusarium solani species complex</taxon>
    </lineage>
</organism>
<comment type="caution">
    <text evidence="2">The sequence shown here is derived from an EMBL/GenBank/DDBJ whole genome shotgun (WGS) entry which is preliminary data.</text>
</comment>
<feature type="region of interest" description="Disordered" evidence="1">
    <location>
        <begin position="71"/>
        <end position="107"/>
    </location>
</feature>
<dbReference type="EMBL" id="JAOQAV010000101">
    <property type="protein sequence ID" value="KAJ4177541.1"/>
    <property type="molecule type" value="Genomic_DNA"/>
</dbReference>
<proteinExistence type="predicted"/>
<gene>
    <name evidence="2" type="ORF">NW755_013784</name>
</gene>
<feature type="compositionally biased region" description="Basic and acidic residues" evidence="1">
    <location>
        <begin position="71"/>
        <end position="99"/>
    </location>
</feature>
<protein>
    <submittedName>
        <fullName evidence="2">Uncharacterized protein</fullName>
    </submittedName>
</protein>
<evidence type="ECO:0000313" key="3">
    <source>
        <dbReference type="Proteomes" id="UP001152087"/>
    </source>
</evidence>
<dbReference type="Proteomes" id="UP001152087">
    <property type="component" value="Unassembled WGS sequence"/>
</dbReference>
<evidence type="ECO:0000313" key="2">
    <source>
        <dbReference type="EMBL" id="KAJ4177541.1"/>
    </source>
</evidence>
<keyword evidence="3" id="KW-1185">Reference proteome</keyword>
<reference evidence="2" key="1">
    <citation type="submission" date="2022-09" db="EMBL/GenBank/DDBJ databases">
        <title>Fusarium specimens isolated from Avocado Roots.</title>
        <authorList>
            <person name="Stajich J."/>
            <person name="Roper C."/>
            <person name="Heimlech-Rivalta G."/>
        </authorList>
    </citation>
    <scope>NUCLEOTIDE SEQUENCE</scope>
    <source>
        <strain evidence="2">A02</strain>
    </source>
</reference>
<dbReference type="AlphaFoldDB" id="A0A9W8QVB2"/>
<accession>A0A9W8QVB2</accession>
<sequence length="107" mass="12368">MESAVSGNESLIQTMLPTMLRETSSHLISEQKQILERLLDALLENQQKTTKVMSEQLEMIRHLQQEVRTVRTKAAEDRKRTEEFRRMHEQTADEFKAVGEEIAGQLG</sequence>